<sequence length="99" mass="9918">MVTNVTVTSTVVVQLTADQNNALLAPSTPGFDPAVEIMFGRSYVYIITSPMVPSDVPLPTSGNGGGAAAAASPCAWLVLLLAALAAVVMMAGSSPALRA</sequence>
<accession>A8JAT2</accession>
<dbReference type="KEGG" id="cre:CHLRE_14g616376v5"/>
<dbReference type="RefSeq" id="XP_001699015.1">
    <property type="nucleotide sequence ID" value="XM_001698963.3"/>
</dbReference>
<dbReference type="PaxDb" id="3055-EDO99069"/>
<dbReference type="Proteomes" id="UP000006906">
    <property type="component" value="Chromosome 14"/>
</dbReference>
<reference evidence="1 2" key="1">
    <citation type="journal article" date="2007" name="Science">
        <title>The Chlamydomonas genome reveals the evolution of key animal and plant functions.</title>
        <authorList>
            <person name="Merchant S.S."/>
            <person name="Prochnik S.E."/>
            <person name="Vallon O."/>
            <person name="Harris E.H."/>
            <person name="Karpowicz S.J."/>
            <person name="Witman G.B."/>
            <person name="Terry A."/>
            <person name="Salamov A."/>
            <person name="Fritz-Laylin L.K."/>
            <person name="Marechal-Drouard L."/>
            <person name="Marshall W.F."/>
            <person name="Qu L.H."/>
            <person name="Nelson D.R."/>
            <person name="Sanderfoot A.A."/>
            <person name="Spalding M.H."/>
            <person name="Kapitonov V.V."/>
            <person name="Ren Q."/>
            <person name="Ferris P."/>
            <person name="Lindquist E."/>
            <person name="Shapiro H."/>
            <person name="Lucas S.M."/>
            <person name="Grimwood J."/>
            <person name="Schmutz J."/>
            <person name="Cardol P."/>
            <person name="Cerutti H."/>
            <person name="Chanfreau G."/>
            <person name="Chen C.L."/>
            <person name="Cognat V."/>
            <person name="Croft M.T."/>
            <person name="Dent R."/>
            <person name="Dutcher S."/>
            <person name="Fernandez E."/>
            <person name="Fukuzawa H."/>
            <person name="Gonzalez-Ballester D."/>
            <person name="Gonzalez-Halphen D."/>
            <person name="Hallmann A."/>
            <person name="Hanikenne M."/>
            <person name="Hippler M."/>
            <person name="Inwood W."/>
            <person name="Jabbari K."/>
            <person name="Kalanon M."/>
            <person name="Kuras R."/>
            <person name="Lefebvre P.A."/>
            <person name="Lemaire S.D."/>
            <person name="Lobanov A.V."/>
            <person name="Lohr M."/>
            <person name="Manuell A."/>
            <person name="Meier I."/>
            <person name="Mets L."/>
            <person name="Mittag M."/>
            <person name="Mittelmeier T."/>
            <person name="Moroney J.V."/>
            <person name="Moseley J."/>
            <person name="Napoli C."/>
            <person name="Nedelcu A.M."/>
            <person name="Niyogi K."/>
            <person name="Novoselov S.V."/>
            <person name="Paulsen I.T."/>
            <person name="Pazour G."/>
            <person name="Purton S."/>
            <person name="Ral J.P."/>
            <person name="Riano-Pachon D.M."/>
            <person name="Riekhof W."/>
            <person name="Rymarquis L."/>
            <person name="Schroda M."/>
            <person name="Stern D."/>
            <person name="Umen J."/>
            <person name="Willows R."/>
            <person name="Wilson N."/>
            <person name="Zimmer S.L."/>
            <person name="Allmer J."/>
            <person name="Balk J."/>
            <person name="Bisova K."/>
            <person name="Chen C.J."/>
            <person name="Elias M."/>
            <person name="Gendler K."/>
            <person name="Hauser C."/>
            <person name="Lamb M.R."/>
            <person name="Ledford H."/>
            <person name="Long J.C."/>
            <person name="Minagawa J."/>
            <person name="Page M.D."/>
            <person name="Pan J."/>
            <person name="Pootakham W."/>
            <person name="Roje S."/>
            <person name="Rose A."/>
            <person name="Stahlberg E."/>
            <person name="Terauchi A.M."/>
            <person name="Yang P."/>
            <person name="Ball S."/>
            <person name="Bowler C."/>
            <person name="Dieckmann C.L."/>
            <person name="Gladyshev V.N."/>
            <person name="Green P."/>
            <person name="Jorgensen R."/>
            <person name="Mayfield S."/>
            <person name="Mueller-Roeber B."/>
            <person name="Rajamani S."/>
            <person name="Sayre R.T."/>
            <person name="Brokstein P."/>
            <person name="Dubchak I."/>
            <person name="Goodstein D."/>
            <person name="Hornick L."/>
            <person name="Huang Y.W."/>
            <person name="Jhaveri J."/>
            <person name="Luo Y."/>
            <person name="Martinez D."/>
            <person name="Ngau W.C."/>
            <person name="Otillar B."/>
            <person name="Poliakov A."/>
            <person name="Porter A."/>
            <person name="Szajkowski L."/>
            <person name="Werner G."/>
            <person name="Zhou K."/>
            <person name="Grigoriev I.V."/>
            <person name="Rokhsar D.S."/>
            <person name="Grossman A.R."/>
        </authorList>
    </citation>
    <scope>NUCLEOTIDE SEQUENCE [LARGE SCALE GENOMIC DNA]</scope>
    <source>
        <strain evidence="2">CC-503</strain>
    </source>
</reference>
<keyword evidence="2" id="KW-1185">Reference proteome</keyword>
<proteinExistence type="predicted"/>
<protein>
    <submittedName>
        <fullName evidence="1">Uncharacterized protein</fullName>
    </submittedName>
</protein>
<dbReference type="HOGENOM" id="CLU_2323768_0_0_1"/>
<dbReference type="AlphaFoldDB" id="A8JAT2"/>
<evidence type="ECO:0000313" key="2">
    <source>
        <dbReference type="Proteomes" id="UP000006906"/>
    </source>
</evidence>
<organism evidence="1 2">
    <name type="scientific">Chlamydomonas reinhardtii</name>
    <name type="common">Chlamydomonas smithii</name>
    <dbReference type="NCBI Taxonomy" id="3055"/>
    <lineage>
        <taxon>Eukaryota</taxon>
        <taxon>Viridiplantae</taxon>
        <taxon>Chlorophyta</taxon>
        <taxon>core chlorophytes</taxon>
        <taxon>Chlorophyceae</taxon>
        <taxon>CS clade</taxon>
        <taxon>Chlamydomonadales</taxon>
        <taxon>Chlamydomonadaceae</taxon>
        <taxon>Chlamydomonas</taxon>
    </lineage>
</organism>
<dbReference type="GeneID" id="5724567"/>
<dbReference type="Gramene" id="PNW73037">
    <property type="protein sequence ID" value="PNW73037"/>
    <property type="gene ID" value="CHLRE_14g616376v5"/>
</dbReference>
<name>A8JAT2_CHLRE</name>
<gene>
    <name evidence="1" type="ORF">CHLRE_14g616376v5</name>
</gene>
<evidence type="ECO:0000313" key="1">
    <source>
        <dbReference type="EMBL" id="PNW73037.1"/>
    </source>
</evidence>
<dbReference type="InParanoid" id="A8JAT2"/>
<dbReference type="EMBL" id="CM008975">
    <property type="protein sequence ID" value="PNW73037.1"/>
    <property type="molecule type" value="Genomic_DNA"/>
</dbReference>